<dbReference type="EMBL" id="CM056811">
    <property type="protein sequence ID" value="KAJ8637215.1"/>
    <property type="molecule type" value="Genomic_DNA"/>
</dbReference>
<name>A0ACC2LUW9_PERAE</name>
<dbReference type="Proteomes" id="UP001234297">
    <property type="component" value="Chromosome 3"/>
</dbReference>
<reference evidence="1 2" key="1">
    <citation type="journal article" date="2022" name="Hortic Res">
        <title>A haplotype resolved chromosomal level avocado genome allows analysis of novel avocado genes.</title>
        <authorList>
            <person name="Nath O."/>
            <person name="Fletcher S.J."/>
            <person name="Hayward A."/>
            <person name="Shaw L.M."/>
            <person name="Masouleh A.K."/>
            <person name="Furtado A."/>
            <person name="Henry R.J."/>
            <person name="Mitter N."/>
        </authorList>
    </citation>
    <scope>NUCLEOTIDE SEQUENCE [LARGE SCALE GENOMIC DNA]</scope>
    <source>
        <strain evidence="2">cv. Hass</strain>
    </source>
</reference>
<keyword evidence="2" id="KW-1185">Reference proteome</keyword>
<evidence type="ECO:0000313" key="2">
    <source>
        <dbReference type="Proteomes" id="UP001234297"/>
    </source>
</evidence>
<protein>
    <submittedName>
        <fullName evidence="1">Uncharacterized protein</fullName>
    </submittedName>
</protein>
<gene>
    <name evidence="1" type="ORF">MRB53_011482</name>
</gene>
<sequence>MSNTALCTASQIMVMAIIISVVLLFAGIGVLVLIHVCVVGRAFRRGLISANRVERGSQRSIGMSADDLEMLPCYDFKDREKGDSPVDCAVCLDNFKMGDKCRLLPNCKHSFHAHCVDSWLLKAPFCPICRTAAGTWKSIGEEVIRSSGAEFELRESPLVAVAIPVSSNSSPLHTSSLE</sequence>
<organism evidence="1 2">
    <name type="scientific">Persea americana</name>
    <name type="common">Avocado</name>
    <dbReference type="NCBI Taxonomy" id="3435"/>
    <lineage>
        <taxon>Eukaryota</taxon>
        <taxon>Viridiplantae</taxon>
        <taxon>Streptophyta</taxon>
        <taxon>Embryophyta</taxon>
        <taxon>Tracheophyta</taxon>
        <taxon>Spermatophyta</taxon>
        <taxon>Magnoliopsida</taxon>
        <taxon>Magnoliidae</taxon>
        <taxon>Laurales</taxon>
        <taxon>Lauraceae</taxon>
        <taxon>Persea</taxon>
    </lineage>
</organism>
<accession>A0ACC2LUW9</accession>
<comment type="caution">
    <text evidence="1">The sequence shown here is derived from an EMBL/GenBank/DDBJ whole genome shotgun (WGS) entry which is preliminary data.</text>
</comment>
<evidence type="ECO:0000313" key="1">
    <source>
        <dbReference type="EMBL" id="KAJ8637215.1"/>
    </source>
</evidence>
<proteinExistence type="predicted"/>